<dbReference type="GO" id="GO:0016715">
    <property type="term" value="F:oxidoreductase activity, acting on paired donors, with incorporation or reduction of molecular oxygen, reduced ascorbate as one donor, and incorporation of one atom of oxygen"/>
    <property type="evidence" value="ECO:0007669"/>
    <property type="project" value="InterPro"/>
</dbReference>
<dbReference type="Pfam" id="PF18962">
    <property type="entry name" value="Por_Secre_tail"/>
    <property type="match status" value="1"/>
</dbReference>
<dbReference type="InterPro" id="IPR015196">
    <property type="entry name" value="PngaseF_N"/>
</dbReference>
<dbReference type="EMBL" id="FOIU01000002">
    <property type="protein sequence ID" value="SEW44406.1"/>
    <property type="molecule type" value="Genomic_DNA"/>
</dbReference>
<evidence type="ECO:0000256" key="1">
    <source>
        <dbReference type="ARBA" id="ARBA00022729"/>
    </source>
</evidence>
<dbReference type="RefSeq" id="WP_089794252.1">
    <property type="nucleotide sequence ID" value="NZ_FOIU01000002.1"/>
</dbReference>
<proteinExistence type="predicted"/>
<dbReference type="SUPFAM" id="SSF49742">
    <property type="entry name" value="PHM/PNGase F"/>
    <property type="match status" value="1"/>
</dbReference>
<keyword evidence="5" id="KW-1185">Reference proteome</keyword>
<evidence type="ECO:0000313" key="4">
    <source>
        <dbReference type="EMBL" id="SEW44406.1"/>
    </source>
</evidence>
<gene>
    <name evidence="4" type="ORF">SAMN05421841_3182</name>
</gene>
<feature type="domain" description="Peptide-N-glycosidase F N-terminal" evidence="3">
    <location>
        <begin position="31"/>
        <end position="181"/>
    </location>
</feature>
<name>A0A1I0RSR7_9FLAO</name>
<evidence type="ECO:0000259" key="3">
    <source>
        <dbReference type="SMART" id="SM01290"/>
    </source>
</evidence>
<dbReference type="InterPro" id="IPR015197">
    <property type="entry name" value="PngaseF_C"/>
</dbReference>
<dbReference type="Pfam" id="PF09112">
    <property type="entry name" value="N-glycanase_N"/>
    <property type="match status" value="1"/>
</dbReference>
<dbReference type="NCBIfam" id="TIGR04183">
    <property type="entry name" value="Por_Secre_tail"/>
    <property type="match status" value="1"/>
</dbReference>
<protein>
    <submittedName>
        <fullName evidence="4">Por secretion system C-terminal sorting domain-containing protein</fullName>
    </submittedName>
</protein>
<dbReference type="Proteomes" id="UP000199469">
    <property type="component" value="Unassembled WGS sequence"/>
</dbReference>
<dbReference type="SMART" id="SM01290">
    <property type="entry name" value="N-glycanase_N"/>
    <property type="match status" value="1"/>
</dbReference>
<reference evidence="5" key="1">
    <citation type="submission" date="2016-10" db="EMBL/GenBank/DDBJ databases">
        <authorList>
            <person name="Varghese N."/>
            <person name="Submissions S."/>
        </authorList>
    </citation>
    <scope>NUCLEOTIDE SEQUENCE [LARGE SCALE GENOMIC DNA]</scope>
    <source>
        <strain evidence="5">DSM 17724</strain>
    </source>
</reference>
<accession>A0A1I0RSR7</accession>
<dbReference type="InterPro" id="IPR014784">
    <property type="entry name" value="Cu2_ascorb_mOase-like_C"/>
</dbReference>
<evidence type="ECO:0000313" key="5">
    <source>
        <dbReference type="Proteomes" id="UP000199469"/>
    </source>
</evidence>
<dbReference type="InterPro" id="IPR008977">
    <property type="entry name" value="PHM/PNGase_F_dom_sf"/>
</dbReference>
<dbReference type="Gene3D" id="2.60.120.230">
    <property type="match status" value="2"/>
</dbReference>
<dbReference type="Pfam" id="PF09113">
    <property type="entry name" value="N-glycanase_C"/>
    <property type="match status" value="1"/>
</dbReference>
<evidence type="ECO:0000256" key="2">
    <source>
        <dbReference type="ARBA" id="ARBA00023157"/>
    </source>
</evidence>
<dbReference type="InterPro" id="IPR026444">
    <property type="entry name" value="Secre_tail"/>
</dbReference>
<keyword evidence="2" id="KW-1015">Disulfide bond</keyword>
<dbReference type="AlphaFoldDB" id="A0A1I0RSR7"/>
<dbReference type="OrthoDB" id="626993at2"/>
<dbReference type="STRING" id="356305.SAMN05421841_3182"/>
<sequence>MKQNLFSIIFLSLFISLFGKNNVGNPLPPSVVTVYQDAVFYDMYAATVNQPLPTDAVRLSNSTYTKKMTDAQLDSFGNQVTMNVTIGALCDNYDRLAHVLLALVPKGASSYDTNLVKKLEIGRFVTPFMNKNISPTSVPYTFQVDNLGAIFKDMNLRSQYDFWIEFTVLGVPYAAQTQVSGCAGRIDTFKGTLSFTTDNNSSIPPVNNFLLTMAALKSFNNYNATDEPGTTLRMLNFTLPNTVNNASFYLITSNHGANSGGEEYVRRQHYVYLNDVQIFTYKPGGISCEPFRQYNTQGNGIYGSSPQSTSWWTSWNNWCPGNSVPIRKISVGNLEPGLHTFTITVPDAQFVGQQGDFPLSVYLQGEASNVLGVKEMTVTDVKIYPNPASNFIKISSTKKIRETEMYSVDGRLVKTFKGGESDISELQTGTYILKVTFEDGISFKHKIIKK</sequence>
<keyword evidence="1" id="KW-0732">Signal</keyword>
<organism evidence="4 5">
    <name type="scientific">Chryseobacterium wanjuense</name>
    <dbReference type="NCBI Taxonomy" id="356305"/>
    <lineage>
        <taxon>Bacteria</taxon>
        <taxon>Pseudomonadati</taxon>
        <taxon>Bacteroidota</taxon>
        <taxon>Flavobacteriia</taxon>
        <taxon>Flavobacteriales</taxon>
        <taxon>Weeksellaceae</taxon>
        <taxon>Chryseobacterium group</taxon>
        <taxon>Chryseobacterium</taxon>
    </lineage>
</organism>